<dbReference type="Proteomes" id="UP000183107">
    <property type="component" value="Unassembled WGS sequence"/>
</dbReference>
<accession>A0A1I4XN22</accession>
<gene>
    <name evidence="4" type="ORF">SAMN05216386_0197</name>
</gene>
<dbReference type="FunFam" id="2.20.25.10:FF:000002">
    <property type="entry name" value="UPF0434 protein YcaR"/>
    <property type="match status" value="1"/>
</dbReference>
<sequence length="59" mass="6755">MDSKLLDILVCPLCKAPLLYRKSDNELICKGDRLAFPIRDGIPVMLEDEARRLPVEEEL</sequence>
<dbReference type="Pfam" id="PF03966">
    <property type="entry name" value="Trm112p"/>
    <property type="match status" value="1"/>
</dbReference>
<dbReference type="PANTHER" id="PTHR33505">
    <property type="entry name" value="ZGC:162634"/>
    <property type="match status" value="1"/>
</dbReference>
<dbReference type="Gene3D" id="2.20.25.10">
    <property type="match status" value="1"/>
</dbReference>
<dbReference type="EMBL" id="FOVJ01000001">
    <property type="protein sequence ID" value="SFN26720.1"/>
    <property type="molecule type" value="Genomic_DNA"/>
</dbReference>
<organism evidence="4 5">
    <name type="scientific">Nitrosospira briensis</name>
    <dbReference type="NCBI Taxonomy" id="35799"/>
    <lineage>
        <taxon>Bacteria</taxon>
        <taxon>Pseudomonadati</taxon>
        <taxon>Pseudomonadota</taxon>
        <taxon>Betaproteobacteria</taxon>
        <taxon>Nitrosomonadales</taxon>
        <taxon>Nitrosomonadaceae</taxon>
        <taxon>Nitrosospira</taxon>
    </lineage>
</organism>
<evidence type="ECO:0000313" key="4">
    <source>
        <dbReference type="EMBL" id="SFN26720.1"/>
    </source>
</evidence>
<dbReference type="HAMAP" id="MF_01187">
    <property type="entry name" value="UPF0434"/>
    <property type="match status" value="1"/>
</dbReference>
<dbReference type="SUPFAM" id="SSF158997">
    <property type="entry name" value="Trm112p-like"/>
    <property type="match status" value="1"/>
</dbReference>
<protein>
    <recommendedName>
        <fullName evidence="3">UPF0434 protein SAMN05216386_0197</fullName>
    </recommendedName>
</protein>
<comment type="similarity">
    <text evidence="2">In the C-terminal section; belongs to the UPF0434 family.</text>
</comment>
<comment type="similarity">
    <text evidence="3">Belongs to the UPF0434 family.</text>
</comment>
<evidence type="ECO:0000256" key="2">
    <source>
        <dbReference type="ARBA" id="ARBA00061381"/>
    </source>
</evidence>
<dbReference type="GO" id="GO:0005829">
    <property type="term" value="C:cytosol"/>
    <property type="evidence" value="ECO:0007669"/>
    <property type="project" value="TreeGrafter"/>
</dbReference>
<dbReference type="OrthoDB" id="9812205at2"/>
<comment type="similarity">
    <text evidence="1">In the N-terminal section; belongs to the LpxK family.</text>
</comment>
<dbReference type="STRING" id="1266925.GCA_000619905_00685"/>
<proteinExistence type="inferred from homology"/>
<dbReference type="AlphaFoldDB" id="A0A1I4XN22"/>
<dbReference type="RefSeq" id="WP_074793698.1">
    <property type="nucleotide sequence ID" value="NZ_FOVJ01000001.1"/>
</dbReference>
<evidence type="ECO:0000256" key="1">
    <source>
        <dbReference type="ARBA" id="ARBA00061313"/>
    </source>
</evidence>
<keyword evidence="5" id="KW-1185">Reference proteome</keyword>
<reference evidence="5" key="1">
    <citation type="submission" date="2016-10" db="EMBL/GenBank/DDBJ databases">
        <authorList>
            <person name="Varghese N."/>
        </authorList>
    </citation>
    <scope>NUCLEOTIDE SEQUENCE [LARGE SCALE GENOMIC DNA]</scope>
    <source>
        <strain evidence="5">Nsp8</strain>
    </source>
</reference>
<evidence type="ECO:0000313" key="5">
    <source>
        <dbReference type="Proteomes" id="UP000183107"/>
    </source>
</evidence>
<dbReference type="InterPro" id="IPR005651">
    <property type="entry name" value="Trm112-like"/>
</dbReference>
<dbReference type="PANTHER" id="PTHR33505:SF4">
    <property type="entry name" value="PROTEIN PREY, MITOCHONDRIAL"/>
    <property type="match status" value="1"/>
</dbReference>
<evidence type="ECO:0000256" key="3">
    <source>
        <dbReference type="HAMAP-Rule" id="MF_01187"/>
    </source>
</evidence>
<name>A0A1I4XN22_9PROT</name>